<dbReference type="EMBL" id="JBFDAA010000016">
    <property type="protein sequence ID" value="KAL1116955.1"/>
    <property type="molecule type" value="Genomic_DNA"/>
</dbReference>
<organism evidence="1 2">
    <name type="scientific">Ranatra chinensis</name>
    <dbReference type="NCBI Taxonomy" id="642074"/>
    <lineage>
        <taxon>Eukaryota</taxon>
        <taxon>Metazoa</taxon>
        <taxon>Ecdysozoa</taxon>
        <taxon>Arthropoda</taxon>
        <taxon>Hexapoda</taxon>
        <taxon>Insecta</taxon>
        <taxon>Pterygota</taxon>
        <taxon>Neoptera</taxon>
        <taxon>Paraneoptera</taxon>
        <taxon>Hemiptera</taxon>
        <taxon>Heteroptera</taxon>
        <taxon>Panheteroptera</taxon>
        <taxon>Nepomorpha</taxon>
        <taxon>Nepidae</taxon>
        <taxon>Ranatrinae</taxon>
        <taxon>Ranatra</taxon>
    </lineage>
</organism>
<reference evidence="1 2" key="1">
    <citation type="submission" date="2024-07" db="EMBL/GenBank/DDBJ databases">
        <title>Chromosome-level genome assembly of the water stick insect Ranatra chinensis (Heteroptera: Nepidae).</title>
        <authorList>
            <person name="Liu X."/>
        </authorList>
    </citation>
    <scope>NUCLEOTIDE SEQUENCE [LARGE SCALE GENOMIC DNA]</scope>
    <source>
        <strain evidence="1">Cailab_2021Rc</strain>
        <tissue evidence="1">Muscle</tissue>
    </source>
</reference>
<comment type="caution">
    <text evidence="1">The sequence shown here is derived from an EMBL/GenBank/DDBJ whole genome shotgun (WGS) entry which is preliminary data.</text>
</comment>
<dbReference type="AlphaFoldDB" id="A0ABD0Y1Y3"/>
<gene>
    <name evidence="1" type="ORF">AAG570_004283</name>
</gene>
<accession>A0ABD0Y1Y3</accession>
<name>A0ABD0Y1Y3_9HEMI</name>
<dbReference type="Proteomes" id="UP001558652">
    <property type="component" value="Unassembled WGS sequence"/>
</dbReference>
<protein>
    <submittedName>
        <fullName evidence="1">Uncharacterized protein</fullName>
    </submittedName>
</protein>
<evidence type="ECO:0000313" key="2">
    <source>
        <dbReference type="Proteomes" id="UP001558652"/>
    </source>
</evidence>
<proteinExistence type="predicted"/>
<sequence>MPQPASISSSAGAVRTTYRRCEIGSVTEFPTLRRESTAENQCQIVETYWPEIMSRQRVFKWVRSFKGHTDPRSERLWHLCFRTIRGFVGRLYGQKDRCQF</sequence>
<keyword evidence="2" id="KW-1185">Reference proteome</keyword>
<evidence type="ECO:0000313" key="1">
    <source>
        <dbReference type="EMBL" id="KAL1116955.1"/>
    </source>
</evidence>